<name>A0ACB9CWF0_CICIN</name>
<sequence length="159" mass="16982">MDFSRITLLTGTCDGSTTIGVGKSSFSEKFQEIGSKCDDIMLQDNNQDEIMSIGDTSSISLPITVAIKGIDKGQIVAEVISVGKEAIESAIGHTLVVLADKNHRKSVRSVLELECREWMSPTKGVPNSLPIVDGGGGGCAIFTFGAIKMQVKEEDDGWM</sequence>
<dbReference type="Proteomes" id="UP001055811">
    <property type="component" value="Linkage Group LG05"/>
</dbReference>
<gene>
    <name evidence="1" type="ORF">L2E82_28555</name>
</gene>
<reference evidence="2" key="1">
    <citation type="journal article" date="2022" name="Mol. Ecol. Resour.">
        <title>The genomes of chicory, endive, great burdock and yacon provide insights into Asteraceae palaeo-polyploidization history and plant inulin production.</title>
        <authorList>
            <person name="Fan W."/>
            <person name="Wang S."/>
            <person name="Wang H."/>
            <person name="Wang A."/>
            <person name="Jiang F."/>
            <person name="Liu H."/>
            <person name="Zhao H."/>
            <person name="Xu D."/>
            <person name="Zhang Y."/>
        </authorList>
    </citation>
    <scope>NUCLEOTIDE SEQUENCE [LARGE SCALE GENOMIC DNA]</scope>
    <source>
        <strain evidence="2">cv. Punajuju</strain>
    </source>
</reference>
<dbReference type="EMBL" id="CM042013">
    <property type="protein sequence ID" value="KAI3738521.1"/>
    <property type="molecule type" value="Genomic_DNA"/>
</dbReference>
<proteinExistence type="predicted"/>
<evidence type="ECO:0000313" key="1">
    <source>
        <dbReference type="EMBL" id="KAI3738521.1"/>
    </source>
</evidence>
<keyword evidence="2" id="KW-1185">Reference proteome</keyword>
<evidence type="ECO:0000313" key="2">
    <source>
        <dbReference type="Proteomes" id="UP001055811"/>
    </source>
</evidence>
<reference evidence="1 2" key="2">
    <citation type="journal article" date="2022" name="Mol. Ecol. Resour.">
        <title>The genomes of chicory, endive, great burdock and yacon provide insights into Asteraceae paleo-polyploidization history and plant inulin production.</title>
        <authorList>
            <person name="Fan W."/>
            <person name="Wang S."/>
            <person name="Wang H."/>
            <person name="Wang A."/>
            <person name="Jiang F."/>
            <person name="Liu H."/>
            <person name="Zhao H."/>
            <person name="Xu D."/>
            <person name="Zhang Y."/>
        </authorList>
    </citation>
    <scope>NUCLEOTIDE SEQUENCE [LARGE SCALE GENOMIC DNA]</scope>
    <source>
        <strain evidence="2">cv. Punajuju</strain>
        <tissue evidence="1">Leaves</tissue>
    </source>
</reference>
<organism evidence="1 2">
    <name type="scientific">Cichorium intybus</name>
    <name type="common">Chicory</name>
    <dbReference type="NCBI Taxonomy" id="13427"/>
    <lineage>
        <taxon>Eukaryota</taxon>
        <taxon>Viridiplantae</taxon>
        <taxon>Streptophyta</taxon>
        <taxon>Embryophyta</taxon>
        <taxon>Tracheophyta</taxon>
        <taxon>Spermatophyta</taxon>
        <taxon>Magnoliopsida</taxon>
        <taxon>eudicotyledons</taxon>
        <taxon>Gunneridae</taxon>
        <taxon>Pentapetalae</taxon>
        <taxon>asterids</taxon>
        <taxon>campanulids</taxon>
        <taxon>Asterales</taxon>
        <taxon>Asteraceae</taxon>
        <taxon>Cichorioideae</taxon>
        <taxon>Cichorieae</taxon>
        <taxon>Cichoriinae</taxon>
        <taxon>Cichorium</taxon>
    </lineage>
</organism>
<accession>A0ACB9CWF0</accession>
<comment type="caution">
    <text evidence="1">The sequence shown here is derived from an EMBL/GenBank/DDBJ whole genome shotgun (WGS) entry which is preliminary data.</text>
</comment>
<protein>
    <submittedName>
        <fullName evidence="1">Uncharacterized protein</fullName>
    </submittedName>
</protein>